<gene>
    <name evidence="2" type="ORF">g.9004</name>
</gene>
<dbReference type="AlphaFoldDB" id="A0A1B6H441"/>
<accession>A0A1B6H441</accession>
<dbReference type="EMBL" id="GECZ01000349">
    <property type="protein sequence ID" value="JAS69420.1"/>
    <property type="molecule type" value="Transcribed_RNA"/>
</dbReference>
<feature type="compositionally biased region" description="Low complexity" evidence="1">
    <location>
        <begin position="208"/>
        <end position="231"/>
    </location>
</feature>
<feature type="region of interest" description="Disordered" evidence="1">
    <location>
        <begin position="261"/>
        <end position="280"/>
    </location>
</feature>
<proteinExistence type="predicted"/>
<protein>
    <submittedName>
        <fullName evidence="2">Uncharacterized protein</fullName>
    </submittedName>
</protein>
<feature type="region of interest" description="Disordered" evidence="1">
    <location>
        <begin position="176"/>
        <end position="247"/>
    </location>
</feature>
<evidence type="ECO:0000313" key="2">
    <source>
        <dbReference type="EMBL" id="JAS69420.1"/>
    </source>
</evidence>
<reference evidence="2" key="1">
    <citation type="submission" date="2015-11" db="EMBL/GenBank/DDBJ databases">
        <title>De novo transcriptome assembly of four potential Pierce s Disease insect vectors from Arizona vineyards.</title>
        <authorList>
            <person name="Tassone E.E."/>
        </authorList>
    </citation>
    <scope>NUCLEOTIDE SEQUENCE</scope>
</reference>
<feature type="non-terminal residue" evidence="2">
    <location>
        <position position="1"/>
    </location>
</feature>
<sequence length="280" mass="30716">RPLQPNDISVTGLQFTSKKAKMPLFLCQISSDKCKPPTVPLNCSYTMEHTSHKPNMLNKLIPHFKKTVPTAKLISSKGGVVKDKMHITEATTFDYIETESIVLPLAMLTEAQILGQNISLSTEIKNENNSENLTNFTEPEGTLSTGIYFISSPTEVLNTFQTSETIDRINYDIDQSTTSPRYSEEDASQSGMFGGIEEYGPTTEESLEPVLSVEEGLSDSLPNDSSTSSIEESSDNNQSVEIEVPTPITEETLGSFLSQLIESSTETNDLTISTGDNTEH</sequence>
<organism evidence="2">
    <name type="scientific">Cuerna arida</name>
    <dbReference type="NCBI Taxonomy" id="1464854"/>
    <lineage>
        <taxon>Eukaryota</taxon>
        <taxon>Metazoa</taxon>
        <taxon>Ecdysozoa</taxon>
        <taxon>Arthropoda</taxon>
        <taxon>Hexapoda</taxon>
        <taxon>Insecta</taxon>
        <taxon>Pterygota</taxon>
        <taxon>Neoptera</taxon>
        <taxon>Paraneoptera</taxon>
        <taxon>Hemiptera</taxon>
        <taxon>Auchenorrhyncha</taxon>
        <taxon>Membracoidea</taxon>
        <taxon>Cicadellidae</taxon>
        <taxon>Cicadellinae</taxon>
        <taxon>Proconiini</taxon>
        <taxon>Cuerna</taxon>
    </lineage>
</organism>
<evidence type="ECO:0000256" key="1">
    <source>
        <dbReference type="SAM" id="MobiDB-lite"/>
    </source>
</evidence>
<name>A0A1B6H441_9HEMI</name>